<dbReference type="Proteomes" id="UP000286415">
    <property type="component" value="Unassembled WGS sequence"/>
</dbReference>
<comment type="caution">
    <text evidence="2">The sequence shown here is derived from an EMBL/GenBank/DDBJ whole genome shotgun (WGS) entry which is preliminary data.</text>
</comment>
<keyword evidence="1" id="KW-0732">Signal</keyword>
<reference evidence="2 3" key="1">
    <citation type="journal article" date="2018" name="Biotechnol. Adv.">
        <title>Improved genomic resources and new bioinformatic workflow for the carcinogenic parasite Clonorchis sinensis: Biotechnological implications.</title>
        <authorList>
            <person name="Wang D."/>
            <person name="Korhonen P.K."/>
            <person name="Gasser R.B."/>
            <person name="Young N.D."/>
        </authorList>
    </citation>
    <scope>NUCLEOTIDE SEQUENCE [LARGE SCALE GENOMIC DNA]</scope>
    <source>
        <strain evidence="2">Cs-k2</strain>
    </source>
</reference>
<evidence type="ECO:0000313" key="3">
    <source>
        <dbReference type="Proteomes" id="UP000286415"/>
    </source>
</evidence>
<accession>A0A8T1LXH0</accession>
<name>A0A8T1LXH0_CLOSI</name>
<reference evidence="2 3" key="2">
    <citation type="journal article" date="2021" name="Genomics">
        <title>High-quality reference genome for Clonorchis sinensis.</title>
        <authorList>
            <person name="Young N.D."/>
            <person name="Stroehlein A.J."/>
            <person name="Kinkar L."/>
            <person name="Wang T."/>
            <person name="Sohn W.M."/>
            <person name="Chang B.C.H."/>
            <person name="Kaur P."/>
            <person name="Weisz D."/>
            <person name="Dudchenko O."/>
            <person name="Aiden E.L."/>
            <person name="Korhonen P.K."/>
            <person name="Gasser R.B."/>
        </authorList>
    </citation>
    <scope>NUCLEOTIDE SEQUENCE [LARGE SCALE GENOMIC DNA]</scope>
    <source>
        <strain evidence="2">Cs-k2</strain>
    </source>
</reference>
<protein>
    <recommendedName>
        <fullName evidence="4">Granulins domain-containing protein</fullName>
    </recommendedName>
</protein>
<organism evidence="2 3">
    <name type="scientific">Clonorchis sinensis</name>
    <name type="common">Chinese liver fluke</name>
    <dbReference type="NCBI Taxonomy" id="79923"/>
    <lineage>
        <taxon>Eukaryota</taxon>
        <taxon>Metazoa</taxon>
        <taxon>Spiralia</taxon>
        <taxon>Lophotrochozoa</taxon>
        <taxon>Platyhelminthes</taxon>
        <taxon>Trematoda</taxon>
        <taxon>Digenea</taxon>
        <taxon>Opisthorchiida</taxon>
        <taxon>Opisthorchiata</taxon>
        <taxon>Opisthorchiidae</taxon>
        <taxon>Clonorchis</taxon>
    </lineage>
</organism>
<evidence type="ECO:0000256" key="1">
    <source>
        <dbReference type="SAM" id="SignalP"/>
    </source>
</evidence>
<proteinExistence type="predicted"/>
<feature type="chain" id="PRO_5035781330" description="Granulins domain-containing protein" evidence="1">
    <location>
        <begin position="19"/>
        <end position="117"/>
    </location>
</feature>
<evidence type="ECO:0008006" key="4">
    <source>
        <dbReference type="Google" id="ProtNLM"/>
    </source>
</evidence>
<feature type="signal peptide" evidence="1">
    <location>
        <begin position="1"/>
        <end position="18"/>
    </location>
</feature>
<evidence type="ECO:0000313" key="2">
    <source>
        <dbReference type="EMBL" id="KAG5441418.1"/>
    </source>
</evidence>
<keyword evidence="3" id="KW-1185">Reference proteome</keyword>
<sequence length="117" mass="12903">MMDLRVLVLAVLLVSVAALPEHTERIPNYFGSSDKLAGNCCPWATTLLCCPPGWRCDISPDICFPRASENEAPNLGPGCTTQISIRPVNNRPIFGHSFQYISSVKHSRRLCSPKPHI</sequence>
<dbReference type="AlphaFoldDB" id="A0A8T1LXH0"/>
<dbReference type="EMBL" id="NIRI02000077">
    <property type="protein sequence ID" value="KAG5441418.1"/>
    <property type="molecule type" value="Genomic_DNA"/>
</dbReference>
<gene>
    <name evidence="2" type="ORF">CSKR_202193</name>
</gene>